<feature type="transmembrane region" description="Helical" evidence="1">
    <location>
        <begin position="39"/>
        <end position="59"/>
    </location>
</feature>
<evidence type="ECO:0000313" key="3">
    <source>
        <dbReference type="Proteomes" id="UP000010304"/>
    </source>
</evidence>
<reference evidence="2 3" key="1">
    <citation type="submission" date="2010-12" db="EMBL/GenBank/DDBJ databases">
        <authorList>
            <person name="Muzny D."/>
            <person name="Qin X."/>
            <person name="Deng J."/>
            <person name="Jiang H."/>
            <person name="Liu Y."/>
            <person name="Qu J."/>
            <person name="Song X.-Z."/>
            <person name="Zhang L."/>
            <person name="Thornton R."/>
            <person name="Coyle M."/>
            <person name="Francisco L."/>
            <person name="Jackson L."/>
            <person name="Javaid M."/>
            <person name="Korchina V."/>
            <person name="Kovar C."/>
            <person name="Mata R."/>
            <person name="Mathew T."/>
            <person name="Ngo R."/>
            <person name="Nguyen L."/>
            <person name="Nguyen N."/>
            <person name="Okwuonu G."/>
            <person name="Ongeri F."/>
            <person name="Pham C."/>
            <person name="Simmons D."/>
            <person name="Wilczek-Boney K."/>
            <person name="Hale W."/>
            <person name="Jakkamsetti A."/>
            <person name="Pham P."/>
            <person name="Ruth R."/>
            <person name="San Lucas F."/>
            <person name="Warren J."/>
            <person name="Zhang J."/>
            <person name="Zhao Z."/>
            <person name="Zhou C."/>
            <person name="Zhu D."/>
            <person name="Lee S."/>
            <person name="Bess C."/>
            <person name="Blankenburg K."/>
            <person name="Forbes L."/>
            <person name="Fu Q."/>
            <person name="Gubbala S."/>
            <person name="Hirani K."/>
            <person name="Jayaseelan J.C."/>
            <person name="Lara F."/>
            <person name="Munidasa M."/>
            <person name="Palculict T."/>
            <person name="Patil S."/>
            <person name="Pu L.-L."/>
            <person name="Saada N."/>
            <person name="Tang L."/>
            <person name="Weissenberger G."/>
            <person name="Zhu Y."/>
            <person name="Hemphill L."/>
            <person name="Shang Y."/>
            <person name="Youmans B."/>
            <person name="Ayvaz T."/>
            <person name="Ross M."/>
            <person name="Santibanez J."/>
            <person name="Aqrawi P."/>
            <person name="Gross S."/>
            <person name="Joshi V."/>
            <person name="Fowler G."/>
            <person name="Nazareth L."/>
            <person name="Reid J."/>
            <person name="Worley K."/>
            <person name="Petrosino J."/>
            <person name="Highlander S."/>
            <person name="Gibbs R."/>
        </authorList>
    </citation>
    <scope>NUCLEOTIDE SEQUENCE [LARGE SCALE GENOMIC DNA]</scope>
    <source>
        <strain evidence="2 3">ATCC 700780</strain>
    </source>
</reference>
<organism evidence="2 3">
    <name type="scientific">Streptococcus peroris ATCC 700780</name>
    <dbReference type="NCBI Taxonomy" id="888746"/>
    <lineage>
        <taxon>Bacteria</taxon>
        <taxon>Bacillati</taxon>
        <taxon>Bacillota</taxon>
        <taxon>Bacilli</taxon>
        <taxon>Lactobacillales</taxon>
        <taxon>Streptococcaceae</taxon>
        <taxon>Streptococcus</taxon>
    </lineage>
</organism>
<keyword evidence="3" id="KW-1185">Reference proteome</keyword>
<dbReference type="AlphaFoldDB" id="E8KAV9"/>
<evidence type="ECO:0000313" key="2">
    <source>
        <dbReference type="EMBL" id="EFX40712.1"/>
    </source>
</evidence>
<dbReference type="OrthoDB" id="2236346at2"/>
<dbReference type="RefSeq" id="WP_006145452.1">
    <property type="nucleotide sequence ID" value="NZ_GL732463.1"/>
</dbReference>
<dbReference type="STRING" id="888746.HMPREF9180_0691"/>
<keyword evidence="1" id="KW-0812">Transmembrane</keyword>
<comment type="caution">
    <text evidence="2">The sequence shown here is derived from an EMBL/GenBank/DDBJ whole genome shotgun (WGS) entry which is preliminary data.</text>
</comment>
<protein>
    <submittedName>
        <fullName evidence="2">Uncharacterized protein</fullName>
    </submittedName>
</protein>
<feature type="transmembrane region" description="Helical" evidence="1">
    <location>
        <begin position="12"/>
        <end position="33"/>
    </location>
</feature>
<sequence length="153" mass="16809">MQSKKWAICSAFVGIAGGAFLMVSPLGLIAAGIGANAQMFGSIFILMLCTYVAIFCVALKSKLYYKGDDRVSKLVTNTFLIAGTIGCAPIFFSIFFWILRHIPFLNDLLNWLFSAVFSGQDDFSLFFIVVVFVDILSIVSGIGYAVCLKNFRK</sequence>
<feature type="transmembrane region" description="Helical" evidence="1">
    <location>
        <begin position="123"/>
        <end position="147"/>
    </location>
</feature>
<proteinExistence type="predicted"/>
<dbReference type="HOGENOM" id="CLU_1712287_0_0_9"/>
<keyword evidence="1" id="KW-0472">Membrane</keyword>
<accession>E8KAV9</accession>
<gene>
    <name evidence="2" type="ORF">HMPREF9180_0691</name>
</gene>
<feature type="transmembrane region" description="Helical" evidence="1">
    <location>
        <begin position="79"/>
        <end position="103"/>
    </location>
</feature>
<evidence type="ECO:0000256" key="1">
    <source>
        <dbReference type="SAM" id="Phobius"/>
    </source>
</evidence>
<dbReference type="Proteomes" id="UP000010304">
    <property type="component" value="Unassembled WGS sequence"/>
</dbReference>
<name>E8KAV9_9STRE</name>
<dbReference type="EMBL" id="AEVF01000008">
    <property type="protein sequence ID" value="EFX40712.1"/>
    <property type="molecule type" value="Genomic_DNA"/>
</dbReference>
<keyword evidence="1" id="KW-1133">Transmembrane helix</keyword>